<accession>A0ABS5QJZ1</accession>
<gene>
    <name evidence="1" type="ORF">VAMP_7n14</name>
</gene>
<protein>
    <recommendedName>
        <fullName evidence="3">Methyltransferase type 11 domain-containing protein</fullName>
    </recommendedName>
</protein>
<organism evidence="1 2">
    <name type="scientific">Candidatus Vampirococcus lugosii</name>
    <dbReference type="NCBI Taxonomy" id="2789015"/>
    <lineage>
        <taxon>Bacteria</taxon>
        <taxon>Candidatus Absconditibacteriota</taxon>
        <taxon>Vampirococcus</taxon>
    </lineage>
</organism>
<evidence type="ECO:0000313" key="1">
    <source>
        <dbReference type="EMBL" id="MBS8121533.1"/>
    </source>
</evidence>
<dbReference type="SUPFAM" id="SSF53335">
    <property type="entry name" value="S-adenosyl-L-methionine-dependent methyltransferases"/>
    <property type="match status" value="1"/>
</dbReference>
<dbReference type="Gene3D" id="3.40.50.150">
    <property type="entry name" value="Vaccinia Virus protein VP39"/>
    <property type="match status" value="1"/>
</dbReference>
<dbReference type="RefSeq" id="WP_213348143.1">
    <property type="nucleotide sequence ID" value="NZ_JAEDAM010000004.1"/>
</dbReference>
<dbReference type="InterPro" id="IPR029063">
    <property type="entry name" value="SAM-dependent_MTases_sf"/>
</dbReference>
<keyword evidence="2" id="KW-1185">Reference proteome</keyword>
<evidence type="ECO:0000313" key="2">
    <source>
        <dbReference type="Proteomes" id="UP000680365"/>
    </source>
</evidence>
<dbReference type="EMBL" id="JAEDAM010000004">
    <property type="protein sequence ID" value="MBS8121533.1"/>
    <property type="molecule type" value="Genomic_DNA"/>
</dbReference>
<proteinExistence type="predicted"/>
<reference evidence="1 2" key="1">
    <citation type="journal article" date="2021" name="Nat. Commun.">
        <title>Reductive evolution and unique predatory mode in the CPR bacterium Vampirococcus lugosii.</title>
        <authorList>
            <person name="Moreira D."/>
            <person name="Zivanovic Y."/>
            <person name="Lopez-Archilla A.I."/>
            <person name="Iniesto M."/>
            <person name="Lopez-Garcia P."/>
        </authorList>
    </citation>
    <scope>NUCLEOTIDE SEQUENCE [LARGE SCALE GENOMIC DNA]</scope>
    <source>
        <strain evidence="1">Chiprana</strain>
    </source>
</reference>
<evidence type="ECO:0008006" key="3">
    <source>
        <dbReference type="Google" id="ProtNLM"/>
    </source>
</evidence>
<dbReference type="Proteomes" id="UP000680365">
    <property type="component" value="Unassembled WGS sequence"/>
</dbReference>
<name>A0ABS5QJZ1_9BACT</name>
<comment type="caution">
    <text evidence="1">The sequence shown here is derived from an EMBL/GenBank/DDBJ whole genome shotgun (WGS) entry which is preliminary data.</text>
</comment>
<sequence length="271" mass="32265">MKIKDILYKSGILIPFYIKNNIIRVVLRIKYSPLFLEKIKNGKLYSKILSTINVGGFFKTVAYKRHIIGDKEIEKIIGKNNKKIKFADVGCSDGSASINLYEHMQNNFEKYDLFDYYNYLKYINYGPIKLFLNKDNYLVYFQFLFILIYINKKINGKLNNQKYIKFWNPDLKKHGLKINEFNIITDVLEIEYDIVKCANLLHFNYFKKEDILNIVNNKMLQYVKKGGYLVLIHNNSKYQDNEAVLILRKNEKGEFEIYKNINNYEIISLFK</sequence>